<comment type="function">
    <text evidence="5">Toxic component of a toxin-antitoxin (TA) system. An RNase.</text>
</comment>
<evidence type="ECO:0000313" key="8">
    <source>
        <dbReference type="Proteomes" id="UP000035268"/>
    </source>
</evidence>
<proteinExistence type="inferred from homology"/>
<dbReference type="NCBIfam" id="TIGR00028">
    <property type="entry name" value="Mtu_PIN_fam"/>
    <property type="match status" value="1"/>
</dbReference>
<dbReference type="GO" id="GO:0090729">
    <property type="term" value="F:toxin activity"/>
    <property type="evidence" value="ECO:0007669"/>
    <property type="project" value="UniProtKB-KW"/>
</dbReference>
<accession>A0A0G3EBT8</accession>
<dbReference type="AlphaFoldDB" id="A0A0G3EBT8"/>
<dbReference type="InterPro" id="IPR029060">
    <property type="entry name" value="PIN-like_dom_sf"/>
</dbReference>
<evidence type="ECO:0000256" key="1">
    <source>
        <dbReference type="ARBA" id="ARBA00022649"/>
    </source>
</evidence>
<dbReference type="EC" id="3.1.-.-" evidence="5"/>
<dbReference type="STRING" id="1307763.L21SP4_00652"/>
<dbReference type="GO" id="GO:0000287">
    <property type="term" value="F:magnesium ion binding"/>
    <property type="evidence" value="ECO:0007669"/>
    <property type="project" value="UniProtKB-UniRule"/>
</dbReference>
<keyword evidence="5" id="KW-0800">Toxin</keyword>
<keyword evidence="5" id="KW-0460">Magnesium</keyword>
<evidence type="ECO:0000256" key="4">
    <source>
        <dbReference type="ARBA" id="ARBA00022801"/>
    </source>
</evidence>
<dbReference type="InterPro" id="IPR006226">
    <property type="entry name" value="Mtu_PIN"/>
</dbReference>
<dbReference type="SUPFAM" id="SSF88723">
    <property type="entry name" value="PIN domain-like"/>
    <property type="match status" value="1"/>
</dbReference>
<dbReference type="KEGG" id="vbl:L21SP4_00652"/>
<evidence type="ECO:0000256" key="5">
    <source>
        <dbReference type="HAMAP-Rule" id="MF_00265"/>
    </source>
</evidence>
<organism evidence="7 8">
    <name type="scientific">Kiritimatiella glycovorans</name>
    <dbReference type="NCBI Taxonomy" id="1307763"/>
    <lineage>
        <taxon>Bacteria</taxon>
        <taxon>Pseudomonadati</taxon>
        <taxon>Kiritimatiellota</taxon>
        <taxon>Kiritimatiellia</taxon>
        <taxon>Kiritimatiellales</taxon>
        <taxon>Kiritimatiellaceae</taxon>
        <taxon>Kiritimatiella</taxon>
    </lineage>
</organism>
<dbReference type="GO" id="GO:0004540">
    <property type="term" value="F:RNA nuclease activity"/>
    <property type="evidence" value="ECO:0007669"/>
    <property type="project" value="InterPro"/>
</dbReference>
<feature type="binding site" evidence="5">
    <location>
        <position position="5"/>
    </location>
    <ligand>
        <name>Mg(2+)</name>
        <dbReference type="ChEBI" id="CHEBI:18420"/>
    </ligand>
</feature>
<comment type="cofactor">
    <cofactor evidence="5">
        <name>Mg(2+)</name>
        <dbReference type="ChEBI" id="CHEBI:18420"/>
    </cofactor>
</comment>
<name>A0A0G3EBT8_9BACT</name>
<dbReference type="PATRIC" id="fig|1609981.3.peg.679"/>
<dbReference type="GO" id="GO:0045926">
    <property type="term" value="P:negative regulation of growth"/>
    <property type="evidence" value="ECO:0007669"/>
    <property type="project" value="UniProtKB-ARBA"/>
</dbReference>
<protein>
    <recommendedName>
        <fullName evidence="5">Ribonuclease VapC</fullName>
        <shortName evidence="5">RNase VapC</shortName>
        <ecNumber evidence="5">3.1.-.-</ecNumber>
    </recommendedName>
    <alternativeName>
        <fullName evidence="5">Toxin VapC</fullName>
    </alternativeName>
</protein>
<comment type="similarity">
    <text evidence="5">Belongs to the PINc/VapC protein family.</text>
</comment>
<feature type="binding site" evidence="5">
    <location>
        <position position="108"/>
    </location>
    <ligand>
        <name>Mg(2+)</name>
        <dbReference type="ChEBI" id="CHEBI:18420"/>
    </ligand>
</feature>
<keyword evidence="4 5" id="KW-0378">Hydrolase</keyword>
<evidence type="ECO:0000256" key="3">
    <source>
        <dbReference type="ARBA" id="ARBA00022723"/>
    </source>
</evidence>
<dbReference type="Proteomes" id="UP000035268">
    <property type="component" value="Chromosome"/>
</dbReference>
<evidence type="ECO:0000259" key="6">
    <source>
        <dbReference type="Pfam" id="PF01850"/>
    </source>
</evidence>
<dbReference type="Gene3D" id="3.40.50.1010">
    <property type="entry name" value="5'-nuclease"/>
    <property type="match status" value="1"/>
</dbReference>
<dbReference type="GO" id="GO:0016788">
    <property type="term" value="F:hydrolase activity, acting on ester bonds"/>
    <property type="evidence" value="ECO:0007669"/>
    <property type="project" value="InterPro"/>
</dbReference>
<dbReference type="RefSeq" id="WP_052881305.1">
    <property type="nucleotide sequence ID" value="NZ_CP010904.1"/>
</dbReference>
<reference evidence="8" key="1">
    <citation type="submission" date="2015-02" db="EMBL/GenBank/DDBJ databases">
        <title>Description and complete genome sequence of the first cultured representative of the subdivision 5 of the Verrucomicrobia phylum.</title>
        <authorList>
            <person name="Spring S."/>
            <person name="Bunk B."/>
            <person name="Sproer C."/>
            <person name="Klenk H.-P."/>
        </authorList>
    </citation>
    <scope>NUCLEOTIDE SEQUENCE [LARGE SCALE GENOMIC DNA]</scope>
    <source>
        <strain evidence="8">L21-Fru-AB</strain>
    </source>
</reference>
<dbReference type="Pfam" id="PF01850">
    <property type="entry name" value="PIN"/>
    <property type="match status" value="1"/>
</dbReference>
<dbReference type="CDD" id="cd18678">
    <property type="entry name" value="PIN_MtVapC25_VapC33-like"/>
    <property type="match status" value="1"/>
</dbReference>
<dbReference type="HAMAP" id="MF_00265">
    <property type="entry name" value="VapC_Nob1"/>
    <property type="match status" value="1"/>
</dbReference>
<feature type="domain" description="PIN" evidence="6">
    <location>
        <begin position="2"/>
        <end position="133"/>
    </location>
</feature>
<dbReference type="OrthoDB" id="9792015at2"/>
<keyword evidence="8" id="KW-1185">Reference proteome</keyword>
<reference evidence="7 8" key="2">
    <citation type="journal article" date="2016" name="ISME J.">
        <title>Characterization of the first cultured representative of Verrucomicrobia subdivision 5 indicates the proposal of a novel phylum.</title>
        <authorList>
            <person name="Spring S."/>
            <person name="Bunk B."/>
            <person name="Sproer C."/>
            <person name="Schumann P."/>
            <person name="Rohde M."/>
            <person name="Tindall B.J."/>
            <person name="Klenk H.P."/>
        </authorList>
    </citation>
    <scope>NUCLEOTIDE SEQUENCE [LARGE SCALE GENOMIC DNA]</scope>
    <source>
        <strain evidence="7 8">L21-Fru-AB</strain>
    </source>
</reference>
<keyword evidence="2 5" id="KW-0540">Nuclease</keyword>
<dbReference type="InterPro" id="IPR022907">
    <property type="entry name" value="VapC_family"/>
</dbReference>
<keyword evidence="1 5" id="KW-1277">Toxin-antitoxin system</keyword>
<dbReference type="EMBL" id="CP010904">
    <property type="protein sequence ID" value="AKJ63921.1"/>
    <property type="molecule type" value="Genomic_DNA"/>
</dbReference>
<keyword evidence="3 5" id="KW-0479">Metal-binding</keyword>
<evidence type="ECO:0000313" key="7">
    <source>
        <dbReference type="EMBL" id="AKJ63921.1"/>
    </source>
</evidence>
<evidence type="ECO:0000256" key="2">
    <source>
        <dbReference type="ARBA" id="ARBA00022722"/>
    </source>
</evidence>
<gene>
    <name evidence="5" type="primary">vapC</name>
    <name evidence="7" type="ORF">L21SP4_00652</name>
</gene>
<sequence>MILFDVNVLVYAYREDADRHKEYRRWLKSTLDGQEACAVSELVLSGFLRVCTHPKVFDPPAPLDGALDFTGELRSHANVMVLSPGHRHWEIFQRLCRDSGAKGNLISDAYHAALAVEYGCEWITTDRDFARFQGLKWRHPLDG</sequence>
<dbReference type="InterPro" id="IPR002716">
    <property type="entry name" value="PIN_dom"/>
</dbReference>